<dbReference type="Proteomes" id="UP000628736">
    <property type="component" value="Unassembled WGS sequence"/>
</dbReference>
<dbReference type="EMBL" id="JACOPO010000002">
    <property type="protein sequence ID" value="MBC5722056.1"/>
    <property type="molecule type" value="Genomic_DNA"/>
</dbReference>
<evidence type="ECO:0000259" key="1">
    <source>
        <dbReference type="PROSITE" id="PS50943"/>
    </source>
</evidence>
<sequence>MAIGERIHFFRNKCGMTQKQLGKLLGFPEKSADVRLAQYETGSRTPKADLTAALAQVLEVSPNAFSVPDIDSYIGLMHTLFTLEDRYGLYVDEVDGEICLKVNVRKNRDAAELHQMLCAWRQAAAMLQAEEISQEDYDNWRYHYPEFDTTQKRAKVMSQGLSDMLINDLK</sequence>
<dbReference type="CDD" id="cd00093">
    <property type="entry name" value="HTH_XRE"/>
    <property type="match status" value="1"/>
</dbReference>
<dbReference type="InterPro" id="IPR001387">
    <property type="entry name" value="Cro/C1-type_HTH"/>
</dbReference>
<dbReference type="Pfam" id="PF01381">
    <property type="entry name" value="HTH_3"/>
    <property type="match status" value="1"/>
</dbReference>
<dbReference type="RefSeq" id="WP_186852318.1">
    <property type="nucleotide sequence ID" value="NZ_JACOPO010000002.1"/>
</dbReference>
<reference evidence="2" key="1">
    <citation type="submission" date="2020-08" db="EMBL/GenBank/DDBJ databases">
        <title>Genome public.</title>
        <authorList>
            <person name="Liu C."/>
            <person name="Sun Q."/>
        </authorList>
    </citation>
    <scope>NUCLEOTIDE SEQUENCE</scope>
    <source>
        <strain evidence="2">NSJ-23</strain>
    </source>
</reference>
<dbReference type="SMART" id="SM00530">
    <property type="entry name" value="HTH_XRE"/>
    <property type="match status" value="1"/>
</dbReference>
<dbReference type="Gene3D" id="1.10.260.40">
    <property type="entry name" value="lambda repressor-like DNA-binding domains"/>
    <property type="match status" value="1"/>
</dbReference>
<evidence type="ECO:0000313" key="2">
    <source>
        <dbReference type="EMBL" id="MBC5722056.1"/>
    </source>
</evidence>
<organism evidence="2 3">
    <name type="scientific">Flintibacter hominis</name>
    <dbReference type="NCBI Taxonomy" id="2763048"/>
    <lineage>
        <taxon>Bacteria</taxon>
        <taxon>Bacillati</taxon>
        <taxon>Bacillota</taxon>
        <taxon>Clostridia</taxon>
        <taxon>Eubacteriales</taxon>
        <taxon>Flintibacter</taxon>
    </lineage>
</organism>
<keyword evidence="3" id="KW-1185">Reference proteome</keyword>
<gene>
    <name evidence="2" type="ORF">H8S11_04400</name>
</gene>
<comment type="caution">
    <text evidence="2">The sequence shown here is derived from an EMBL/GenBank/DDBJ whole genome shotgun (WGS) entry which is preliminary data.</text>
</comment>
<protein>
    <submittedName>
        <fullName evidence="2">Helix-turn-helix transcriptional regulator</fullName>
    </submittedName>
</protein>
<dbReference type="GO" id="GO:0003677">
    <property type="term" value="F:DNA binding"/>
    <property type="evidence" value="ECO:0007669"/>
    <property type="project" value="InterPro"/>
</dbReference>
<dbReference type="PROSITE" id="PS50943">
    <property type="entry name" value="HTH_CROC1"/>
    <property type="match status" value="1"/>
</dbReference>
<feature type="domain" description="HTH cro/C1-type" evidence="1">
    <location>
        <begin position="7"/>
        <end position="65"/>
    </location>
</feature>
<evidence type="ECO:0000313" key="3">
    <source>
        <dbReference type="Proteomes" id="UP000628736"/>
    </source>
</evidence>
<dbReference type="AlphaFoldDB" id="A0A8J6IZT9"/>
<proteinExistence type="predicted"/>
<dbReference type="InterPro" id="IPR010982">
    <property type="entry name" value="Lambda_DNA-bd_dom_sf"/>
</dbReference>
<name>A0A8J6IZT9_9FIRM</name>
<accession>A0A8J6IZT9</accession>
<dbReference type="SUPFAM" id="SSF47413">
    <property type="entry name" value="lambda repressor-like DNA-binding domains"/>
    <property type="match status" value="1"/>
</dbReference>